<name>W7EZX2_PLAF8</name>
<accession>W7EZX2</accession>
<organism evidence="1 2">
    <name type="scientific">Plasmodium falciparum (isolate 7G8)</name>
    <dbReference type="NCBI Taxonomy" id="57266"/>
    <lineage>
        <taxon>Eukaryota</taxon>
        <taxon>Sar</taxon>
        <taxon>Alveolata</taxon>
        <taxon>Apicomplexa</taxon>
        <taxon>Aconoidasida</taxon>
        <taxon>Haemosporida</taxon>
        <taxon>Plasmodiidae</taxon>
        <taxon>Plasmodium</taxon>
        <taxon>Plasmodium (Laverania)</taxon>
    </lineage>
</organism>
<reference evidence="2" key="1">
    <citation type="submission" date="2007-11" db="EMBL/GenBank/DDBJ databases">
        <authorList>
            <consortium name="The Broad Institute Genome Sequencing Platform"/>
            <person name="Volkman S.K."/>
            <person name="Daily J.P."/>
            <person name="Sarr O."/>
            <person name="Ndiaye D."/>
            <person name="Ndir O."/>
            <person name="Mboup S."/>
            <person name="Lukens A."/>
            <person name="Stange-Thomann N."/>
            <person name="Mauceli E."/>
            <person name="Gnerre S."/>
            <person name="Jaffe D."/>
            <person name="Zainoun J."/>
            <person name="Wiegand R.C."/>
            <person name="Birren B."/>
            <person name="Galagan J."/>
            <person name="Lander E."/>
            <person name="Wirth D.F."/>
        </authorList>
    </citation>
    <scope>NUCLEOTIDE SEQUENCE [LARGE SCALE GENOMIC DNA]</scope>
    <source>
        <strain evidence="2">7G8</strain>
    </source>
</reference>
<sequence>MYMNIYIIKCRKKIEYGKSIKLIAQFSRCMLIFHQIMHKRIKQNCIKCINKLIRYNKYILTTLEKISFTKYIKNKTKLQNLHILLFERMSLIKKISNLKYFLNCKNNNSIHKN</sequence>
<proteinExistence type="predicted"/>
<evidence type="ECO:0000313" key="1">
    <source>
        <dbReference type="EMBL" id="EUR70677.1"/>
    </source>
</evidence>
<gene>
    <name evidence="1" type="ORF">PFBG_03242</name>
</gene>
<evidence type="ECO:0000313" key="2">
    <source>
        <dbReference type="Proteomes" id="UP000030688"/>
    </source>
</evidence>
<dbReference type="EMBL" id="KE123622">
    <property type="protein sequence ID" value="EUR70677.1"/>
    <property type="molecule type" value="Genomic_DNA"/>
</dbReference>
<reference evidence="1 2" key="2">
    <citation type="submission" date="2013-02" db="EMBL/GenBank/DDBJ databases">
        <title>The Genome Sequence of Plasmodium falciparum 7G8.</title>
        <authorList>
            <consortium name="The Broad Institute Genome Sequencing Platform"/>
            <consortium name="The Broad Institute Genome Sequencing Center for Infectious Disease"/>
            <person name="Neafsey D."/>
            <person name="Cheeseman I."/>
            <person name="Volkman S."/>
            <person name="Adams J."/>
            <person name="Walker B."/>
            <person name="Young S.K."/>
            <person name="Zeng Q."/>
            <person name="Gargeya S."/>
            <person name="Fitzgerald M."/>
            <person name="Haas B."/>
            <person name="Abouelleil A."/>
            <person name="Alvarado L."/>
            <person name="Arachchi H.M."/>
            <person name="Berlin A.M."/>
            <person name="Chapman S.B."/>
            <person name="Dewar J."/>
            <person name="Goldberg J."/>
            <person name="Griggs A."/>
            <person name="Gujja S."/>
            <person name="Hansen M."/>
            <person name="Howarth C."/>
            <person name="Imamovic A."/>
            <person name="Larimer J."/>
            <person name="McCowan C."/>
            <person name="Murphy C."/>
            <person name="Neiman D."/>
            <person name="Pearson M."/>
            <person name="Priest M."/>
            <person name="Roberts A."/>
            <person name="Saif S."/>
            <person name="Shea T."/>
            <person name="Sisk P."/>
            <person name="Sykes S."/>
            <person name="Wortman J."/>
            <person name="Nusbaum C."/>
            <person name="Birren B."/>
        </authorList>
    </citation>
    <scope>NUCLEOTIDE SEQUENCE [LARGE SCALE GENOMIC DNA]</scope>
    <source>
        <strain evidence="1 2">7G8</strain>
    </source>
</reference>
<protein>
    <submittedName>
        <fullName evidence="1">Uncharacterized protein</fullName>
    </submittedName>
</protein>
<dbReference type="AlphaFoldDB" id="W7EZX2"/>
<dbReference type="Proteomes" id="UP000030688">
    <property type="component" value="Unassembled WGS sequence"/>
</dbReference>